<evidence type="ECO:0000313" key="2">
    <source>
        <dbReference type="Proteomes" id="UP001495910"/>
    </source>
</evidence>
<dbReference type="EMBL" id="JBANDC010000028">
    <property type="protein sequence ID" value="MEM4990660.1"/>
    <property type="molecule type" value="Genomic_DNA"/>
</dbReference>
<gene>
    <name evidence="1" type="ORF">V8G57_24945</name>
</gene>
<accession>A0ABU9Q382</accession>
<organism evidence="1 2">
    <name type="scientific">Collimonas rhizosphaerae</name>
    <dbReference type="NCBI Taxonomy" id="3126357"/>
    <lineage>
        <taxon>Bacteria</taxon>
        <taxon>Pseudomonadati</taxon>
        <taxon>Pseudomonadota</taxon>
        <taxon>Betaproteobacteria</taxon>
        <taxon>Burkholderiales</taxon>
        <taxon>Oxalobacteraceae</taxon>
        <taxon>Collimonas</taxon>
    </lineage>
</organism>
<keyword evidence="2" id="KW-1185">Reference proteome</keyword>
<protein>
    <recommendedName>
        <fullName evidence="3">Ribbon-helix-helix CopG family protein</fullName>
    </recommendedName>
</protein>
<comment type="caution">
    <text evidence="1">The sequence shown here is derived from an EMBL/GenBank/DDBJ whole genome shotgun (WGS) entry which is preliminary data.</text>
</comment>
<evidence type="ECO:0000313" key="1">
    <source>
        <dbReference type="EMBL" id="MEM4990660.1"/>
    </source>
</evidence>
<name>A0ABU9Q382_9BURK</name>
<sequence>MKKPGVIRRAPKYLLAEAIAVRLTTEEQTTVEQYAYEGAESRAAFLRRMIMLGVKQHKRNLSKTKS</sequence>
<reference evidence="1 2" key="1">
    <citation type="submission" date="2024-02" db="EMBL/GenBank/DDBJ databases">
        <title>Draft genome sequence of Collimonas sp. strain H4R21, an effective mineral-weathering bacterial strain isolated from the beech rhizosphere.</title>
        <authorList>
            <person name="Morin E."/>
            <person name="Uroz S."/>
            <person name="Leveau J.H.J."/>
            <person name="Kumar R."/>
            <person name="Rey M.W."/>
            <person name="Pham J."/>
        </authorList>
    </citation>
    <scope>NUCLEOTIDE SEQUENCE [LARGE SCALE GENOMIC DNA]</scope>
    <source>
        <strain evidence="1 2">H4R21</strain>
    </source>
</reference>
<evidence type="ECO:0008006" key="3">
    <source>
        <dbReference type="Google" id="ProtNLM"/>
    </source>
</evidence>
<dbReference type="RefSeq" id="WP_342831674.1">
    <property type="nucleotide sequence ID" value="NZ_JBANDC010000028.1"/>
</dbReference>
<proteinExistence type="predicted"/>
<dbReference type="Proteomes" id="UP001495910">
    <property type="component" value="Unassembled WGS sequence"/>
</dbReference>